<comment type="caution">
    <text evidence="3">The sequence shown here is derived from an EMBL/GenBank/DDBJ whole genome shotgun (WGS) entry which is preliminary data.</text>
</comment>
<feature type="compositionally biased region" description="Basic and acidic residues" evidence="1">
    <location>
        <begin position="112"/>
        <end position="122"/>
    </location>
</feature>
<feature type="compositionally biased region" description="Basic and acidic residues" evidence="1">
    <location>
        <begin position="135"/>
        <end position="150"/>
    </location>
</feature>
<proteinExistence type="predicted"/>
<reference evidence="4" key="1">
    <citation type="journal article" date="2019" name="Int. J. Syst. Evol. Microbiol.">
        <title>The Global Catalogue of Microorganisms (GCM) 10K type strain sequencing project: providing services to taxonomists for standard genome sequencing and annotation.</title>
        <authorList>
            <consortium name="The Broad Institute Genomics Platform"/>
            <consortium name="The Broad Institute Genome Sequencing Center for Infectious Disease"/>
            <person name="Wu L."/>
            <person name="Ma J."/>
        </authorList>
    </citation>
    <scope>NUCLEOTIDE SEQUENCE [LARGE SCALE GENOMIC DNA]</scope>
    <source>
        <strain evidence="4">CECT 8979</strain>
    </source>
</reference>
<organism evidence="3 4">
    <name type="scientific">Winogradskyella maritima</name>
    <dbReference type="NCBI Taxonomy" id="1517766"/>
    <lineage>
        <taxon>Bacteria</taxon>
        <taxon>Pseudomonadati</taxon>
        <taxon>Bacteroidota</taxon>
        <taxon>Flavobacteriia</taxon>
        <taxon>Flavobacteriales</taxon>
        <taxon>Flavobacteriaceae</taxon>
        <taxon>Winogradskyella</taxon>
    </lineage>
</organism>
<protein>
    <submittedName>
        <fullName evidence="3">DUF4296 domain-containing protein</fullName>
    </submittedName>
</protein>
<dbReference type="InterPro" id="IPR025381">
    <property type="entry name" value="DUF4296"/>
</dbReference>
<evidence type="ECO:0000256" key="1">
    <source>
        <dbReference type="SAM" id="MobiDB-lite"/>
    </source>
</evidence>
<dbReference type="RefSeq" id="WP_386097621.1">
    <property type="nucleotide sequence ID" value="NZ_JBHSAT010000004.1"/>
</dbReference>
<accession>A0ABV8AFY8</accession>
<dbReference type="PROSITE" id="PS51257">
    <property type="entry name" value="PROKAR_LIPOPROTEIN"/>
    <property type="match status" value="1"/>
</dbReference>
<evidence type="ECO:0000259" key="2">
    <source>
        <dbReference type="Pfam" id="PF14129"/>
    </source>
</evidence>
<feature type="region of interest" description="Disordered" evidence="1">
    <location>
        <begin position="112"/>
        <end position="150"/>
    </location>
</feature>
<keyword evidence="4" id="KW-1185">Reference proteome</keyword>
<dbReference type="EMBL" id="JBHSAT010000004">
    <property type="protein sequence ID" value="MFC3876580.1"/>
    <property type="molecule type" value="Genomic_DNA"/>
</dbReference>
<dbReference type="Proteomes" id="UP001595812">
    <property type="component" value="Unassembled WGS sequence"/>
</dbReference>
<gene>
    <name evidence="3" type="ORF">ACFOSX_04980</name>
</gene>
<sequence length="150" mass="17297">MKTRLVFFTLLFLGLTMSCEKSVKPPKPDNLISKDKMHNVLYDMFIINSAKGINRKLLENEVVNPEKYILEKHSIDSTQFAQSNAYYAHDIEAYQEIIAAVRQRLVKEKEAAEKAETDIKEAAKRKRDSLKKVNANKETKPIIATDKKRQ</sequence>
<dbReference type="Pfam" id="PF14129">
    <property type="entry name" value="DUF4296"/>
    <property type="match status" value="1"/>
</dbReference>
<evidence type="ECO:0000313" key="4">
    <source>
        <dbReference type="Proteomes" id="UP001595812"/>
    </source>
</evidence>
<feature type="domain" description="DUF4296" evidence="2">
    <location>
        <begin position="28"/>
        <end position="110"/>
    </location>
</feature>
<name>A0ABV8AFY8_9FLAO</name>
<evidence type="ECO:0000313" key="3">
    <source>
        <dbReference type="EMBL" id="MFC3876580.1"/>
    </source>
</evidence>